<evidence type="ECO:0000259" key="2">
    <source>
        <dbReference type="Pfam" id="PF00535"/>
    </source>
</evidence>
<sequence>MVWYDYCILSLERMIRYPLVPFGRPSMNDAWEERNVSNVEKKRKAVGQGIAMKKQRLWGLLGGKKLILLSLFILVLYMFGVKGTKKQCPLQKHQVKRHVELARPKVDLKYMFPQRELEKSDENTVTVIISCYMRPNSFETVALSFLNQTAPITDVIAYISGSPFKEEYLAVVEKIKQVDPRISAFVSDVNLGYFGRFQVALQVTSSFVVFADDDVMQGSKTIEALIKAYKYAGYVGVLGVRGVRYDSIFPAWLKRLRPSVVSTKHGVIQSELSFSSVRPTEIQTHWLKSGSEVDTLFSFWFMPSSWVRILYMEQPVTTVTAEDMYISYMIQKYLGKPTYYFYSDDPNFCGYLSPELGDHNRSWVDVKDDLPNITLSQLHEALSSSKVTSNVSSRAYRWVRNAVLASLVERGFHLKRMEKLRNHKGRALLLFPNSFERNSLEKDMKKCMEEADTSVWIVCNQPDCREFVHLSNFLAEILQGHYSMIFSNKLFRIIIPGETSLYSYYSKLLTDIAALMRSQHISDVLVVSDNSLELQTLKLAAELEQVQYRVYDSRT</sequence>
<feature type="domain" description="Glycosyltransferase 2-like" evidence="2">
    <location>
        <begin position="126"/>
        <end position="257"/>
    </location>
</feature>
<dbReference type="Proteomes" id="UP001300502">
    <property type="component" value="Unassembled WGS sequence"/>
</dbReference>
<reference evidence="3 4" key="1">
    <citation type="submission" date="2022-07" db="EMBL/GenBank/DDBJ databases">
        <title>Genome-wide signatures of adaptation to extreme environments.</title>
        <authorList>
            <person name="Cho C.H."/>
            <person name="Yoon H.S."/>
        </authorList>
    </citation>
    <scope>NUCLEOTIDE SEQUENCE [LARGE SCALE GENOMIC DNA]</scope>
    <source>
        <strain evidence="3 4">108.79 E11</strain>
    </source>
</reference>
<organism evidence="3 4">
    <name type="scientific">Galdieria yellowstonensis</name>
    <dbReference type="NCBI Taxonomy" id="3028027"/>
    <lineage>
        <taxon>Eukaryota</taxon>
        <taxon>Rhodophyta</taxon>
        <taxon>Bangiophyceae</taxon>
        <taxon>Galdieriales</taxon>
        <taxon>Galdieriaceae</taxon>
        <taxon>Galdieria</taxon>
    </lineage>
</organism>
<keyword evidence="4" id="KW-1185">Reference proteome</keyword>
<accession>A0AAV9ILC7</accession>
<dbReference type="SUPFAM" id="SSF53448">
    <property type="entry name" value="Nucleotide-diphospho-sugar transferases"/>
    <property type="match status" value="1"/>
</dbReference>
<name>A0AAV9ILC7_9RHOD</name>
<keyword evidence="1" id="KW-0472">Membrane</keyword>
<proteinExistence type="predicted"/>
<dbReference type="AlphaFoldDB" id="A0AAV9ILC7"/>
<dbReference type="Gene3D" id="3.90.550.10">
    <property type="entry name" value="Spore Coat Polysaccharide Biosynthesis Protein SpsA, Chain A"/>
    <property type="match status" value="1"/>
</dbReference>
<feature type="transmembrane region" description="Helical" evidence="1">
    <location>
        <begin position="57"/>
        <end position="79"/>
    </location>
</feature>
<evidence type="ECO:0000256" key="1">
    <source>
        <dbReference type="SAM" id="Phobius"/>
    </source>
</evidence>
<dbReference type="CDD" id="cd00761">
    <property type="entry name" value="Glyco_tranf_GTA_type"/>
    <property type="match status" value="1"/>
</dbReference>
<dbReference type="EMBL" id="JANCYU010000059">
    <property type="protein sequence ID" value="KAK4528084.1"/>
    <property type="molecule type" value="Genomic_DNA"/>
</dbReference>
<gene>
    <name evidence="3" type="ORF">GAYE_SCF48G6018</name>
</gene>
<dbReference type="InterPro" id="IPR029044">
    <property type="entry name" value="Nucleotide-diphossugar_trans"/>
</dbReference>
<protein>
    <recommendedName>
        <fullName evidence="2">Glycosyltransferase 2-like domain-containing protein</fullName>
    </recommendedName>
</protein>
<evidence type="ECO:0000313" key="4">
    <source>
        <dbReference type="Proteomes" id="UP001300502"/>
    </source>
</evidence>
<dbReference type="Pfam" id="PF00535">
    <property type="entry name" value="Glycos_transf_2"/>
    <property type="match status" value="1"/>
</dbReference>
<evidence type="ECO:0000313" key="3">
    <source>
        <dbReference type="EMBL" id="KAK4528084.1"/>
    </source>
</evidence>
<comment type="caution">
    <text evidence="3">The sequence shown here is derived from an EMBL/GenBank/DDBJ whole genome shotgun (WGS) entry which is preliminary data.</text>
</comment>
<keyword evidence="1" id="KW-1133">Transmembrane helix</keyword>
<dbReference type="InterPro" id="IPR001173">
    <property type="entry name" value="Glyco_trans_2-like"/>
</dbReference>
<keyword evidence="1" id="KW-0812">Transmembrane</keyword>